<protein>
    <submittedName>
        <fullName evidence="1">Uncharacterized protein</fullName>
    </submittedName>
</protein>
<name>A0ABQ7I072_9MICR</name>
<comment type="caution">
    <text evidence="1">The sequence shown here is derived from an EMBL/GenBank/DDBJ whole genome shotgun (WGS) entry which is preliminary data.</text>
</comment>
<dbReference type="Proteomes" id="UP001516464">
    <property type="component" value="Unassembled WGS sequence"/>
</dbReference>
<reference evidence="1 2" key="1">
    <citation type="submission" date="2019-01" db="EMBL/GenBank/DDBJ databases">
        <title>Genomes sequencing and comparative genomics of infectious freshwater microsporidia, Cucumispora dikerogammari and Thelohania contejeani.</title>
        <authorList>
            <person name="Cormier A."/>
            <person name="Giraud I."/>
            <person name="Wattier R."/>
            <person name="Teixeira M."/>
            <person name="Grandjean F."/>
            <person name="Rigaud T."/>
            <person name="Cordaux R."/>
        </authorList>
    </citation>
    <scope>NUCLEOTIDE SEQUENCE [LARGE SCALE GENOMIC DNA]</scope>
    <source>
        <strain evidence="1">T1</strain>
        <tissue evidence="1">Spores</tissue>
    </source>
</reference>
<gene>
    <name evidence="1" type="ORF">TCON_0973</name>
</gene>
<dbReference type="EMBL" id="SBIQ01000049">
    <property type="protein sequence ID" value="KAF7683823.1"/>
    <property type="molecule type" value="Genomic_DNA"/>
</dbReference>
<organism evidence="1 2">
    <name type="scientific">Astathelohania contejeani</name>
    <dbReference type="NCBI Taxonomy" id="164912"/>
    <lineage>
        <taxon>Eukaryota</taxon>
        <taxon>Fungi</taxon>
        <taxon>Fungi incertae sedis</taxon>
        <taxon>Microsporidia</taxon>
        <taxon>Astathelohaniidae</taxon>
        <taxon>Astathelohania</taxon>
    </lineage>
</organism>
<proteinExistence type="predicted"/>
<keyword evidence="2" id="KW-1185">Reference proteome</keyword>
<evidence type="ECO:0000313" key="1">
    <source>
        <dbReference type="EMBL" id="KAF7683823.1"/>
    </source>
</evidence>
<sequence length="216" mass="25747">MESKMINIVSSNFKDYIKELYNKYKMECNECHSYDIFYSFLELNKQDISHILKTCGYEKVFLYNDEIYFKKNDDANFKFKMSFLSFCDIYGIYTVEHMYINTGDNSYFTPFICGYNDITQEIYDDFMDKHCETPRPSFIIETVDISDNRHYSIMKEIFSFIKQNNNDSIILFVDVRNKKLFEMVICKNGVTDTKELKFNDDLNINGVIFNFGNICI</sequence>
<accession>A0ABQ7I072</accession>
<evidence type="ECO:0000313" key="2">
    <source>
        <dbReference type="Proteomes" id="UP001516464"/>
    </source>
</evidence>